<reference evidence="1" key="1">
    <citation type="journal article" date="2023" name="BMC Genomics">
        <title>Chromosome-level genome assemblies of Cutaneotrichosporon spp. (Trichosporonales, Basidiomycota) reveal imbalanced evolution between nucleotide sequences and chromosome synteny.</title>
        <authorList>
            <person name="Kobayashi Y."/>
            <person name="Kayamori A."/>
            <person name="Aoki K."/>
            <person name="Shiwa Y."/>
            <person name="Matsutani M."/>
            <person name="Fujita N."/>
            <person name="Sugita T."/>
            <person name="Iwasaki W."/>
            <person name="Tanaka N."/>
            <person name="Takashima M."/>
        </authorList>
    </citation>
    <scope>NUCLEOTIDE SEQUENCE</scope>
    <source>
        <strain evidence="1">HIS016</strain>
    </source>
</reference>
<protein>
    <recommendedName>
        <fullName evidence="3">F-box domain-containing protein</fullName>
    </recommendedName>
</protein>
<evidence type="ECO:0008006" key="3">
    <source>
        <dbReference type="Google" id="ProtNLM"/>
    </source>
</evidence>
<dbReference type="AlphaFoldDB" id="A0AAD3YCF5"/>
<reference evidence="1" key="2">
    <citation type="submission" date="2023-06" db="EMBL/GenBank/DDBJ databases">
        <authorList>
            <person name="Kobayashi Y."/>
            <person name="Kayamori A."/>
            <person name="Aoki K."/>
            <person name="Shiwa Y."/>
            <person name="Fujita N."/>
            <person name="Sugita T."/>
            <person name="Iwasaki W."/>
            <person name="Tanaka N."/>
            <person name="Takashima M."/>
        </authorList>
    </citation>
    <scope>NUCLEOTIDE SEQUENCE</scope>
    <source>
        <strain evidence="1">HIS016</strain>
    </source>
</reference>
<proteinExistence type="predicted"/>
<evidence type="ECO:0000313" key="1">
    <source>
        <dbReference type="EMBL" id="GMK58055.1"/>
    </source>
</evidence>
<name>A0AAD3YCF5_9TREE</name>
<dbReference type="Proteomes" id="UP001222932">
    <property type="component" value="Unassembled WGS sequence"/>
</dbReference>
<organism evidence="1 2">
    <name type="scientific">Cutaneotrichosporon spelunceum</name>
    <dbReference type="NCBI Taxonomy" id="1672016"/>
    <lineage>
        <taxon>Eukaryota</taxon>
        <taxon>Fungi</taxon>
        <taxon>Dikarya</taxon>
        <taxon>Basidiomycota</taxon>
        <taxon>Agaricomycotina</taxon>
        <taxon>Tremellomycetes</taxon>
        <taxon>Trichosporonales</taxon>
        <taxon>Trichosporonaceae</taxon>
        <taxon>Cutaneotrichosporon</taxon>
    </lineage>
</organism>
<evidence type="ECO:0000313" key="2">
    <source>
        <dbReference type="Proteomes" id="UP001222932"/>
    </source>
</evidence>
<accession>A0AAD3YCF5</accession>
<keyword evidence="2" id="KW-1185">Reference proteome</keyword>
<sequence>MIDSGAYPHIVDSIFEQAPSSALLALRAVCRAWRDTADRRLVRHIALVKGYKALSKMDGEHLRLPFDLATRRDLQRAVNCLDVEREVEEWDLRPPCAILPFLAPAVIRNYGGITPFNVGDFPRGRTLVQLEHDRFTHFGSGPSRWALHLCHSVERVVVDYSKPPYAHKNRELLYCLTALSTEVREVVLLLDTEAGATDELRQTLATILGDRIKEPLRRIESRPPPFVLVASSDFPAWLAGQAAGETTFEDAVVRLARGERCRWSDDELRAIAHTAVSFETHDAYRARVGAEAYDLEWQGARQV</sequence>
<dbReference type="EMBL" id="BTCM01000005">
    <property type="protein sequence ID" value="GMK58055.1"/>
    <property type="molecule type" value="Genomic_DNA"/>
</dbReference>
<gene>
    <name evidence="1" type="ORF">CspeluHIS016_0500870</name>
</gene>
<comment type="caution">
    <text evidence="1">The sequence shown here is derived from an EMBL/GenBank/DDBJ whole genome shotgun (WGS) entry which is preliminary data.</text>
</comment>